<dbReference type="InterPro" id="IPR011333">
    <property type="entry name" value="SKP1/BTB/POZ_sf"/>
</dbReference>
<dbReference type="CDD" id="cd18298">
    <property type="entry name" value="BTB_POZ_RCBTB1_2"/>
    <property type="match status" value="1"/>
</dbReference>
<dbReference type="CDD" id="cd18498">
    <property type="entry name" value="BACK_RCBTB1_2"/>
    <property type="match status" value="1"/>
</dbReference>
<dbReference type="InterPro" id="IPR000210">
    <property type="entry name" value="BTB/POZ_dom"/>
</dbReference>
<keyword evidence="1" id="KW-0677">Repeat</keyword>
<dbReference type="SUPFAM" id="SSF54695">
    <property type="entry name" value="POZ domain"/>
    <property type="match status" value="1"/>
</dbReference>
<dbReference type="InterPro" id="IPR009091">
    <property type="entry name" value="RCC1/BLIP-II"/>
</dbReference>
<dbReference type="Pfam" id="PF07707">
    <property type="entry name" value="BACK"/>
    <property type="match status" value="1"/>
</dbReference>
<dbReference type="Gene3D" id="2.130.10.30">
    <property type="entry name" value="Regulator of chromosome condensation 1/beta-lactamase-inhibitor protein II"/>
    <property type="match status" value="2"/>
</dbReference>
<comment type="caution">
    <text evidence="4">The sequence shown here is derived from an EMBL/GenBank/DDBJ whole genome shotgun (WGS) entry which is preliminary data.</text>
</comment>
<dbReference type="PROSITE" id="PS50097">
    <property type="entry name" value="BTB"/>
    <property type="match status" value="1"/>
</dbReference>
<reference evidence="4 5" key="1">
    <citation type="submission" date="2024-02" db="EMBL/GenBank/DDBJ databases">
        <authorList>
            <person name="Daric V."/>
            <person name="Darras S."/>
        </authorList>
    </citation>
    <scope>NUCLEOTIDE SEQUENCE [LARGE SCALE GENOMIC DNA]</scope>
</reference>
<keyword evidence="5" id="KW-1185">Reference proteome</keyword>
<feature type="repeat" description="RCC1" evidence="2">
    <location>
        <begin position="116"/>
        <end position="167"/>
    </location>
</feature>
<dbReference type="InterPro" id="IPR058923">
    <property type="entry name" value="RCC1-like_dom"/>
</dbReference>
<dbReference type="Pfam" id="PF25390">
    <property type="entry name" value="WD40_RLD"/>
    <property type="match status" value="1"/>
</dbReference>
<protein>
    <recommendedName>
        <fullName evidence="3">BTB domain-containing protein</fullName>
    </recommendedName>
</protein>
<dbReference type="InterPro" id="IPR000408">
    <property type="entry name" value="Reg_chr_condens"/>
</dbReference>
<dbReference type="Proteomes" id="UP001642483">
    <property type="component" value="Unassembled WGS sequence"/>
</dbReference>
<dbReference type="PRINTS" id="PR00633">
    <property type="entry name" value="RCCNDNSATION"/>
</dbReference>
<evidence type="ECO:0000256" key="2">
    <source>
        <dbReference type="PROSITE-ProRule" id="PRU00235"/>
    </source>
</evidence>
<proteinExistence type="predicted"/>
<evidence type="ECO:0000313" key="5">
    <source>
        <dbReference type="Proteomes" id="UP001642483"/>
    </source>
</evidence>
<evidence type="ECO:0000259" key="3">
    <source>
        <dbReference type="PROSITE" id="PS50097"/>
    </source>
</evidence>
<dbReference type="InterPro" id="IPR011705">
    <property type="entry name" value="BACK"/>
</dbReference>
<evidence type="ECO:0000256" key="1">
    <source>
        <dbReference type="ARBA" id="ARBA00022737"/>
    </source>
</evidence>
<dbReference type="SUPFAM" id="SSF50985">
    <property type="entry name" value="RCC1/BLIP-II"/>
    <property type="match status" value="1"/>
</dbReference>
<dbReference type="PROSITE" id="PS00626">
    <property type="entry name" value="RCC1_2"/>
    <property type="match status" value="1"/>
</dbReference>
<dbReference type="PROSITE" id="PS50012">
    <property type="entry name" value="RCC1_3"/>
    <property type="match status" value="5"/>
</dbReference>
<dbReference type="PANTHER" id="PTHR22872">
    <property type="entry name" value="BTK-BINDING PROTEIN-RELATED"/>
    <property type="match status" value="1"/>
</dbReference>
<feature type="repeat" description="RCC1" evidence="2">
    <location>
        <begin position="168"/>
        <end position="220"/>
    </location>
</feature>
<dbReference type="Pfam" id="PF00651">
    <property type="entry name" value="BTB"/>
    <property type="match status" value="1"/>
</dbReference>
<gene>
    <name evidence="4" type="ORF">CVLEPA_LOCUS2458</name>
</gene>
<organism evidence="4 5">
    <name type="scientific">Clavelina lepadiformis</name>
    <name type="common">Light-bulb sea squirt</name>
    <name type="synonym">Ascidia lepadiformis</name>
    <dbReference type="NCBI Taxonomy" id="159417"/>
    <lineage>
        <taxon>Eukaryota</taxon>
        <taxon>Metazoa</taxon>
        <taxon>Chordata</taxon>
        <taxon>Tunicata</taxon>
        <taxon>Ascidiacea</taxon>
        <taxon>Aplousobranchia</taxon>
        <taxon>Clavelinidae</taxon>
        <taxon>Clavelina</taxon>
    </lineage>
</organism>
<dbReference type="PANTHER" id="PTHR22872:SF10">
    <property type="entry name" value="ULTRAVIOLET-B RECEPTOR UVR8"/>
    <property type="match status" value="1"/>
</dbReference>
<name>A0ABP0F1N3_CLALP</name>
<dbReference type="Gene3D" id="3.30.710.10">
    <property type="entry name" value="Potassium Channel Kv1.1, Chain A"/>
    <property type="match status" value="1"/>
</dbReference>
<accession>A0ABP0F1N3</accession>
<dbReference type="EMBL" id="CAWYQH010000001">
    <property type="protein sequence ID" value="CAK8672771.1"/>
    <property type="molecule type" value="Genomic_DNA"/>
</dbReference>
<sequence>MTQLPISHRDRHCGASYSERIRCKDIEMWPLLTLVSPELRSKISLVYTFGQAATEIIFTTLNDNVYCMGTNTSGCLGVGDNVSSLEPRCIDAFSGMKIINIAAGSGPHVLILTDEGEVYSWGHNSYMQLGNGGTAPSLRPSLLTRNIPQKVIQMACGSHHSMVLTVDGEVFAWGYNNCGQIGSGSTSNQGSPRKVTACIGNKRIIHISCGQTASMAVTESGEVYSWGYNGNGQLGVGNNVNQTNPCRIAALQGVVITQVACGYAHALALTDDGQVFGWGANSYGQLGSGNKANTVTPLQVATNAGRVITIAASHYSHSSAALNQNGQVWMWGQLKQQSTPDPKLTLFTNLNSVFSNFSSPPISWKPLLVCSEAEPSVQQSVSSAFNDEATADLKISVDGKLINVHKALLKIRCDYFRRMFQSHWDESSQDVIEINGYSYPVVYSFLRWLYTDHVELPPEDAIGLLDLATSYCESGLKLQCQKQIKEGINEQNAAQLYAAAIKYQAEELQEFCFRFCLNHLTQIVQTESFQLLDKDIMYNFIKESAKKGAFRR</sequence>
<dbReference type="InterPro" id="IPR051625">
    <property type="entry name" value="Signaling_Regulatory_Domain"/>
</dbReference>
<evidence type="ECO:0000313" key="4">
    <source>
        <dbReference type="EMBL" id="CAK8672771.1"/>
    </source>
</evidence>
<feature type="domain" description="BTB" evidence="3">
    <location>
        <begin position="391"/>
        <end position="458"/>
    </location>
</feature>
<feature type="repeat" description="RCC1" evidence="2">
    <location>
        <begin position="273"/>
        <end position="324"/>
    </location>
</feature>
<dbReference type="SMART" id="SM00225">
    <property type="entry name" value="BTB"/>
    <property type="match status" value="1"/>
</dbReference>
<feature type="repeat" description="RCC1" evidence="2">
    <location>
        <begin position="63"/>
        <end position="114"/>
    </location>
</feature>
<feature type="repeat" description="RCC1" evidence="2">
    <location>
        <begin position="221"/>
        <end position="272"/>
    </location>
</feature>